<dbReference type="InterPro" id="IPR008928">
    <property type="entry name" value="6-hairpin_glycosidase_sf"/>
</dbReference>
<dbReference type="SUPFAM" id="SSF48208">
    <property type="entry name" value="Six-hairpin glycosidases"/>
    <property type="match status" value="1"/>
</dbReference>
<keyword evidence="2" id="KW-0472">Membrane</keyword>
<evidence type="ECO:0000313" key="3">
    <source>
        <dbReference type="EMBL" id="KAL2281717.1"/>
    </source>
</evidence>
<evidence type="ECO:0000256" key="1">
    <source>
        <dbReference type="ARBA" id="ARBA00022801"/>
    </source>
</evidence>
<name>A0ABR4EGZ6_9PEZI</name>
<feature type="transmembrane region" description="Helical" evidence="2">
    <location>
        <begin position="52"/>
        <end position="73"/>
    </location>
</feature>
<dbReference type="PANTHER" id="PTHR33886:SF11">
    <property type="entry name" value="WALL GLYCOSYL HYDROLASE YTER, PUTATIVE (AFU_ORTHOLOGUE AFUA_2G14630)-RELATED"/>
    <property type="match status" value="1"/>
</dbReference>
<reference evidence="3 4" key="1">
    <citation type="submission" date="2024-03" db="EMBL/GenBank/DDBJ databases">
        <title>A high-quality draft genome sequence of Diaporthe vaccinii, a causative agent of upright dieback and viscid rot disease in cranberry plants.</title>
        <authorList>
            <person name="Sarrasin M."/>
            <person name="Lang B.F."/>
            <person name="Burger G."/>
        </authorList>
    </citation>
    <scope>NUCLEOTIDE SEQUENCE [LARGE SCALE GENOMIC DNA]</scope>
    <source>
        <strain evidence="3 4">IS7</strain>
    </source>
</reference>
<keyword evidence="2" id="KW-0812">Transmembrane</keyword>
<proteinExistence type="predicted"/>
<evidence type="ECO:0008006" key="5">
    <source>
        <dbReference type="Google" id="ProtNLM"/>
    </source>
</evidence>
<keyword evidence="4" id="KW-1185">Reference proteome</keyword>
<dbReference type="EMBL" id="JBAWTH010000055">
    <property type="protein sequence ID" value="KAL2281717.1"/>
    <property type="molecule type" value="Genomic_DNA"/>
</dbReference>
<dbReference type="PANTHER" id="PTHR33886">
    <property type="entry name" value="UNSATURATED RHAMNOGALACTURONAN HYDROLASE (EUROFUNG)"/>
    <property type="match status" value="1"/>
</dbReference>
<evidence type="ECO:0000313" key="4">
    <source>
        <dbReference type="Proteomes" id="UP001600888"/>
    </source>
</evidence>
<dbReference type="Pfam" id="PF07470">
    <property type="entry name" value="Glyco_hydro_88"/>
    <property type="match status" value="1"/>
</dbReference>
<organism evidence="3 4">
    <name type="scientific">Diaporthe vaccinii</name>
    <dbReference type="NCBI Taxonomy" id="105482"/>
    <lineage>
        <taxon>Eukaryota</taxon>
        <taxon>Fungi</taxon>
        <taxon>Dikarya</taxon>
        <taxon>Ascomycota</taxon>
        <taxon>Pezizomycotina</taxon>
        <taxon>Sordariomycetes</taxon>
        <taxon>Sordariomycetidae</taxon>
        <taxon>Diaporthales</taxon>
        <taxon>Diaporthaceae</taxon>
        <taxon>Diaporthe</taxon>
        <taxon>Diaporthe eres species complex</taxon>
    </lineage>
</organism>
<accession>A0ABR4EGZ6</accession>
<dbReference type="InterPro" id="IPR052043">
    <property type="entry name" value="PolySaccharide_Degr_Enz"/>
</dbReference>
<keyword evidence="1" id="KW-0378">Hydrolase</keyword>
<protein>
    <recommendedName>
        <fullName evidence="5">Glycosyl Hydrolase Family 88</fullName>
    </recommendedName>
</protein>
<dbReference type="InterPro" id="IPR010905">
    <property type="entry name" value="Glyco_hydro_88"/>
</dbReference>
<dbReference type="Gene3D" id="1.50.10.10">
    <property type="match status" value="1"/>
</dbReference>
<gene>
    <name evidence="3" type="ORF">FJTKL_11399</name>
</gene>
<comment type="caution">
    <text evidence="3">The sequence shown here is derived from an EMBL/GenBank/DDBJ whole genome shotgun (WGS) entry which is preliminary data.</text>
</comment>
<dbReference type="InterPro" id="IPR012341">
    <property type="entry name" value="6hp_glycosidase-like_sf"/>
</dbReference>
<evidence type="ECO:0000256" key="2">
    <source>
        <dbReference type="SAM" id="Phobius"/>
    </source>
</evidence>
<keyword evidence="2" id="KW-1133">Transmembrane helix</keyword>
<sequence length="487" mass="52860">MKLSNVFPPPSSRGILEAIIAIVNTAFQHARSLANDLPARFKNLNKSKKQTMIALLCLVSFLAVGAISGVASLRHDTDRIDQNKPHNGFNSTDMVFSIIARQQGIMTNNTAPGSALQAGIVQKAFTAYNSYYGRHAQIQEYIDHSTMAAARYMASTIDDVKDWPLDRFSNANAMLGGGDPAYAVALDALRDSLRLNQRNGENGLWYWESYPEWSYLDGMYSLGPFAALDSRLGAQQRVNATVTSTTTTTTTTTTRIGTRDTAAAAVDDMHLQFRLLWDHCYNGTTGLLVHGYDASRKASWASRTNGASAVVWGRSLGWFMMALVDTLELLYGAATPAVPGSEPLLGMYQRLAVSVMGYADRNSGGWYQVVDMAGRGGNYVESSATAMFSYALLKGARLRYLEVSDITAAREAGRAAHLLLAREFVTTEPDGTLGFNGTVAVCSLNSSATYDYYVQQPVAPNSVLGTAAFVLASLEVERLNDNPITPL</sequence>
<dbReference type="Proteomes" id="UP001600888">
    <property type="component" value="Unassembled WGS sequence"/>
</dbReference>